<dbReference type="Proteomes" id="UP001162501">
    <property type="component" value="Chromosome 7"/>
</dbReference>
<evidence type="ECO:0000313" key="2">
    <source>
        <dbReference type="Proteomes" id="UP001162501"/>
    </source>
</evidence>
<proteinExistence type="predicted"/>
<protein>
    <submittedName>
        <fullName evidence="1">Uncharacterized protein</fullName>
    </submittedName>
</protein>
<reference evidence="1" key="1">
    <citation type="submission" date="2023-05" db="EMBL/GenBank/DDBJ databases">
        <authorList>
            <consortium name="ELIXIR-Norway"/>
        </authorList>
    </citation>
    <scope>NUCLEOTIDE SEQUENCE</scope>
</reference>
<dbReference type="EMBL" id="OX596091">
    <property type="protein sequence ID" value="CAN0555419.1"/>
    <property type="molecule type" value="Genomic_DNA"/>
</dbReference>
<sequence length="128" mass="13390">MLMGYSAPPPTSQAQRPPNPCAHLSCQADQKAVPENSSAPSKARGNAHEVIRVKVDLPIIKRGRERSCRIWQQADLLHLNGIVGKKARAAGRQGSGSTRSPGGRASSCRTASHGGPCVSFPGKASAVV</sequence>
<reference evidence="1" key="2">
    <citation type="submission" date="2025-03" db="EMBL/GenBank/DDBJ databases">
        <authorList>
            <consortium name="ELIXIR-Norway"/>
            <consortium name="Elixir Norway"/>
        </authorList>
    </citation>
    <scope>NUCLEOTIDE SEQUENCE</scope>
</reference>
<evidence type="ECO:0000313" key="1">
    <source>
        <dbReference type="EMBL" id="CAN0555419.1"/>
    </source>
</evidence>
<organism evidence="1 2">
    <name type="scientific">Rangifer tarandus platyrhynchus</name>
    <name type="common">Svalbard reindeer</name>
    <dbReference type="NCBI Taxonomy" id="3082113"/>
    <lineage>
        <taxon>Eukaryota</taxon>
        <taxon>Metazoa</taxon>
        <taxon>Chordata</taxon>
        <taxon>Craniata</taxon>
        <taxon>Vertebrata</taxon>
        <taxon>Euteleostomi</taxon>
        <taxon>Mammalia</taxon>
        <taxon>Eutheria</taxon>
        <taxon>Laurasiatheria</taxon>
        <taxon>Artiodactyla</taxon>
        <taxon>Ruminantia</taxon>
        <taxon>Pecora</taxon>
        <taxon>Cervidae</taxon>
        <taxon>Odocoileinae</taxon>
        <taxon>Rangifer</taxon>
    </lineage>
</organism>
<feature type="non-terminal residue" evidence="1">
    <location>
        <position position="128"/>
    </location>
</feature>
<name>A0AC60A5G8_RANTA</name>
<accession>A0AC60A5G8</accession>
<gene>
    <name evidence="1" type="ORF">MRATA1EN22A_LOCUS26825</name>
</gene>